<evidence type="ECO:0000313" key="4">
    <source>
        <dbReference type="Proteomes" id="UP000183365"/>
    </source>
</evidence>
<dbReference type="GO" id="GO:0005886">
    <property type="term" value="C:plasma membrane"/>
    <property type="evidence" value="ECO:0007669"/>
    <property type="project" value="TreeGrafter"/>
</dbReference>
<dbReference type="AlphaFoldDB" id="A0A1L0B5I6"/>
<evidence type="ECO:0000256" key="2">
    <source>
        <dbReference type="SAM" id="Phobius"/>
    </source>
</evidence>
<keyword evidence="2" id="KW-1133">Transmembrane helix</keyword>
<organism evidence="3 4">
    <name type="scientific">Hanseniaspora guilliermondii</name>
    <dbReference type="NCBI Taxonomy" id="56406"/>
    <lineage>
        <taxon>Eukaryota</taxon>
        <taxon>Fungi</taxon>
        <taxon>Dikarya</taxon>
        <taxon>Ascomycota</taxon>
        <taxon>Saccharomycotina</taxon>
        <taxon>Saccharomycetes</taxon>
        <taxon>Saccharomycodales</taxon>
        <taxon>Saccharomycodaceae</taxon>
        <taxon>Hanseniaspora</taxon>
    </lineage>
</organism>
<feature type="compositionally biased region" description="Polar residues" evidence="1">
    <location>
        <begin position="155"/>
        <end position="174"/>
    </location>
</feature>
<dbReference type="OrthoDB" id="3980401at2759"/>
<dbReference type="GO" id="GO:0005935">
    <property type="term" value="C:cellular bud neck"/>
    <property type="evidence" value="ECO:0007669"/>
    <property type="project" value="TreeGrafter"/>
</dbReference>
<keyword evidence="2" id="KW-0812">Transmembrane</keyword>
<proteinExistence type="predicted"/>
<feature type="region of interest" description="Disordered" evidence="1">
    <location>
        <begin position="137"/>
        <end position="181"/>
    </location>
</feature>
<dbReference type="PANTHER" id="PTHR40018">
    <property type="entry name" value="[PSI+] INDUCTION PROTEIN 2"/>
    <property type="match status" value="1"/>
</dbReference>
<keyword evidence="2" id="KW-0472">Membrane</keyword>
<evidence type="ECO:0008006" key="5">
    <source>
        <dbReference type="Google" id="ProtNLM"/>
    </source>
</evidence>
<feature type="transmembrane region" description="Helical" evidence="2">
    <location>
        <begin position="45"/>
        <end position="66"/>
    </location>
</feature>
<sequence>MTAIKKYILKPIPNDIITRRDNSISNTYHSAKHWNTCMSNKPCKIIAIILIVICAIVVFWLLGSLLKVLRSGCEGFYGFFCWPCTMNSNRTPSNAQPQYVQPQFVQQPNYYQQQPVYNQNRNDYNRVFEDDYQMESTQDFDLEEQKRKSLKKAQANESENNDNQSWFNYNPFSSDNHKSKY</sequence>
<evidence type="ECO:0000313" key="3">
    <source>
        <dbReference type="EMBL" id="SGZ41084.1"/>
    </source>
</evidence>
<reference evidence="4" key="1">
    <citation type="submission" date="2016-11" db="EMBL/GenBank/DDBJ databases">
        <authorList>
            <person name="Guldener U."/>
        </authorList>
    </citation>
    <scope>NUCLEOTIDE SEQUENCE [LARGE SCALE GENOMIC DNA]</scope>
</reference>
<dbReference type="VEuPathDB" id="FungiDB:HGUI_03284"/>
<dbReference type="InterPro" id="IPR037504">
    <property type="entry name" value="PSI_induc_2"/>
</dbReference>
<dbReference type="PANTHER" id="PTHR40018:SF1">
    <property type="entry name" value="[PSI+] INDUCTION PROTEIN 2"/>
    <property type="match status" value="1"/>
</dbReference>
<keyword evidence="4" id="KW-1185">Reference proteome</keyword>
<gene>
    <name evidence="3" type="ORF">HGUI_03284</name>
</gene>
<protein>
    <recommendedName>
        <fullName evidence="5">[PSI+] induction protein 2</fullName>
    </recommendedName>
</protein>
<name>A0A1L0B5I6_9ASCO</name>
<dbReference type="EMBL" id="FQNF01000078">
    <property type="protein sequence ID" value="SGZ41084.1"/>
    <property type="molecule type" value="Genomic_DNA"/>
</dbReference>
<evidence type="ECO:0000256" key="1">
    <source>
        <dbReference type="SAM" id="MobiDB-lite"/>
    </source>
</evidence>
<accession>A0A1L0B5I6</accession>
<dbReference type="Proteomes" id="UP000183365">
    <property type="component" value="Unassembled WGS sequence"/>
</dbReference>